<evidence type="ECO:0008006" key="4">
    <source>
        <dbReference type="Google" id="ProtNLM"/>
    </source>
</evidence>
<reference evidence="2 3" key="1">
    <citation type="submission" date="2019-05" db="EMBL/GenBank/DDBJ databases">
        <title>Nesterenkonia sp. GY074 isolated from the Southern Atlantic Ocean.</title>
        <authorList>
            <person name="Zhang G."/>
        </authorList>
    </citation>
    <scope>NUCLEOTIDE SEQUENCE [LARGE SCALE GENOMIC DNA]</scope>
    <source>
        <strain evidence="2 3">GY074</strain>
    </source>
</reference>
<dbReference type="NCBIfam" id="NF038094">
    <property type="entry name" value="CueP_fam"/>
    <property type="match status" value="1"/>
</dbReference>
<name>A0A5R9BDS1_9MICC</name>
<dbReference type="PROSITE" id="PS51257">
    <property type="entry name" value="PROKAR_LIPOPROTEIN"/>
    <property type="match status" value="1"/>
</dbReference>
<evidence type="ECO:0000256" key="1">
    <source>
        <dbReference type="SAM" id="MobiDB-lite"/>
    </source>
</evidence>
<dbReference type="InterPro" id="IPR047808">
    <property type="entry name" value="CueP-like"/>
</dbReference>
<organism evidence="2 3">
    <name type="scientific">Nesterenkonia salmonea</name>
    <dbReference type="NCBI Taxonomy" id="1804987"/>
    <lineage>
        <taxon>Bacteria</taxon>
        <taxon>Bacillati</taxon>
        <taxon>Actinomycetota</taxon>
        <taxon>Actinomycetes</taxon>
        <taxon>Micrococcales</taxon>
        <taxon>Micrococcaceae</taxon>
        <taxon>Nesterenkonia</taxon>
    </lineage>
</organism>
<dbReference type="Pfam" id="PF21172">
    <property type="entry name" value="CueP"/>
    <property type="match status" value="1"/>
</dbReference>
<keyword evidence="3" id="KW-1185">Reference proteome</keyword>
<accession>A0A5R9BDS1</accession>
<feature type="region of interest" description="Disordered" evidence="1">
    <location>
        <begin position="30"/>
        <end position="51"/>
    </location>
</feature>
<dbReference type="AlphaFoldDB" id="A0A5R9BDS1"/>
<comment type="caution">
    <text evidence="2">The sequence shown here is derived from an EMBL/GenBank/DDBJ whole genome shotgun (WGS) entry which is preliminary data.</text>
</comment>
<evidence type="ECO:0000313" key="3">
    <source>
        <dbReference type="Proteomes" id="UP000310458"/>
    </source>
</evidence>
<gene>
    <name evidence="2" type="ORF">FEF26_05400</name>
</gene>
<dbReference type="OrthoDB" id="73040at2"/>
<protein>
    <recommendedName>
        <fullName evidence="4">CueP family metal-binding protein</fullName>
    </recommendedName>
</protein>
<dbReference type="Proteomes" id="UP000310458">
    <property type="component" value="Unassembled WGS sequence"/>
</dbReference>
<dbReference type="RefSeq" id="WP_138252520.1">
    <property type="nucleotide sequence ID" value="NZ_VAVZ01000011.1"/>
</dbReference>
<proteinExistence type="predicted"/>
<sequence length="197" mass="21336">MNRSNHAGRFRTTAAAFAVMVLIAGCASQDPSSPSGASDTPLSASGLEDASGREVVEKLERLPLEERPTDFVASVETEAVVMVDDQGNESWVPLPEDEFYVSVAPYVDQTHECFFHSLTTCVGEMSNEELEVTVVEEGTGEVLVNETARTHDNGFFGLWLPRDIDAELTIEYDGLTSTAPISTREGDPTCLTTSQLT</sequence>
<feature type="compositionally biased region" description="Polar residues" evidence="1">
    <location>
        <begin position="30"/>
        <end position="43"/>
    </location>
</feature>
<dbReference type="Gene3D" id="2.60.40.3700">
    <property type="match status" value="1"/>
</dbReference>
<evidence type="ECO:0000313" key="2">
    <source>
        <dbReference type="EMBL" id="TLP98232.1"/>
    </source>
</evidence>
<dbReference type="EMBL" id="VAVZ01000011">
    <property type="protein sequence ID" value="TLP98232.1"/>
    <property type="molecule type" value="Genomic_DNA"/>
</dbReference>